<name>A0A5B7IFD4_PORTR</name>
<keyword evidence="3" id="KW-1185">Reference proteome</keyword>
<evidence type="ECO:0000313" key="2">
    <source>
        <dbReference type="EMBL" id="MPC80965.1"/>
    </source>
</evidence>
<dbReference type="EMBL" id="VSRR010055552">
    <property type="protein sequence ID" value="MPC80965.1"/>
    <property type="molecule type" value="Genomic_DNA"/>
</dbReference>
<evidence type="ECO:0000313" key="3">
    <source>
        <dbReference type="Proteomes" id="UP000324222"/>
    </source>
</evidence>
<gene>
    <name evidence="2" type="ORF">E2C01_075564</name>
</gene>
<protein>
    <submittedName>
        <fullName evidence="2">Uncharacterized protein</fullName>
    </submittedName>
</protein>
<feature type="region of interest" description="Disordered" evidence="1">
    <location>
        <begin position="31"/>
        <end position="50"/>
    </location>
</feature>
<comment type="caution">
    <text evidence="2">The sequence shown here is derived from an EMBL/GenBank/DDBJ whole genome shotgun (WGS) entry which is preliminary data.</text>
</comment>
<organism evidence="2 3">
    <name type="scientific">Portunus trituberculatus</name>
    <name type="common">Swimming crab</name>
    <name type="synonym">Neptunus trituberculatus</name>
    <dbReference type="NCBI Taxonomy" id="210409"/>
    <lineage>
        <taxon>Eukaryota</taxon>
        <taxon>Metazoa</taxon>
        <taxon>Ecdysozoa</taxon>
        <taxon>Arthropoda</taxon>
        <taxon>Crustacea</taxon>
        <taxon>Multicrustacea</taxon>
        <taxon>Malacostraca</taxon>
        <taxon>Eumalacostraca</taxon>
        <taxon>Eucarida</taxon>
        <taxon>Decapoda</taxon>
        <taxon>Pleocyemata</taxon>
        <taxon>Brachyura</taxon>
        <taxon>Eubrachyura</taxon>
        <taxon>Portunoidea</taxon>
        <taxon>Portunidae</taxon>
        <taxon>Portuninae</taxon>
        <taxon>Portunus</taxon>
    </lineage>
</organism>
<proteinExistence type="predicted"/>
<evidence type="ECO:0000256" key="1">
    <source>
        <dbReference type="SAM" id="MobiDB-lite"/>
    </source>
</evidence>
<sequence>MDHREAHQRHAAKMKGRIIIELIFLTWRRREPGSRQHLGQGRQGRRGAPC</sequence>
<reference evidence="2 3" key="1">
    <citation type="submission" date="2019-05" db="EMBL/GenBank/DDBJ databases">
        <title>Another draft genome of Portunus trituberculatus and its Hox gene families provides insights of decapod evolution.</title>
        <authorList>
            <person name="Jeong J.-H."/>
            <person name="Song I."/>
            <person name="Kim S."/>
            <person name="Choi T."/>
            <person name="Kim D."/>
            <person name="Ryu S."/>
            <person name="Kim W."/>
        </authorList>
    </citation>
    <scope>NUCLEOTIDE SEQUENCE [LARGE SCALE GENOMIC DNA]</scope>
    <source>
        <tissue evidence="2">Muscle</tissue>
    </source>
</reference>
<dbReference type="AlphaFoldDB" id="A0A5B7IFD4"/>
<accession>A0A5B7IFD4</accession>
<dbReference type="Proteomes" id="UP000324222">
    <property type="component" value="Unassembled WGS sequence"/>
</dbReference>